<organism evidence="1 2">
    <name type="scientific">Methylobacterium goesingense</name>
    <dbReference type="NCBI Taxonomy" id="243690"/>
    <lineage>
        <taxon>Bacteria</taxon>
        <taxon>Pseudomonadati</taxon>
        <taxon>Pseudomonadota</taxon>
        <taxon>Alphaproteobacteria</taxon>
        <taxon>Hyphomicrobiales</taxon>
        <taxon>Methylobacteriaceae</taxon>
        <taxon>Methylobacterium</taxon>
    </lineage>
</organism>
<dbReference type="Proteomes" id="UP001549145">
    <property type="component" value="Unassembled WGS sequence"/>
</dbReference>
<name>A0ABV2L899_9HYPH</name>
<reference evidence="1 2" key="1">
    <citation type="submission" date="2024-06" db="EMBL/GenBank/DDBJ databases">
        <title>Genomic Encyclopedia of Type Strains, Phase IV (KMG-IV): sequencing the most valuable type-strain genomes for metagenomic binning, comparative biology and taxonomic classification.</title>
        <authorList>
            <person name="Goeker M."/>
        </authorList>
    </citation>
    <scope>NUCLEOTIDE SEQUENCE [LARGE SCALE GENOMIC DNA]</scope>
    <source>
        <strain evidence="1 2">DSM 21331</strain>
    </source>
</reference>
<evidence type="ECO:0000313" key="2">
    <source>
        <dbReference type="Proteomes" id="UP001549145"/>
    </source>
</evidence>
<sequence length="154" mass="16506">MNDTQTVTGTVWALFGHRFAIEGKDGRCLADLGPKGAEGIAVAQGDTVTIKGARKPSEIKVSSITLADGTTHEVAWPTKHEDDKHAAADPDAARAAVKAQGYEIEGEPKRKPKHFEIVGVKDGVRHAIHVELDGKVRHAMFRHAKVPHAKPVAA</sequence>
<protein>
    <submittedName>
        <fullName evidence="1">Uncharacterized protein</fullName>
    </submittedName>
</protein>
<comment type="caution">
    <text evidence="1">The sequence shown here is derived from an EMBL/GenBank/DDBJ whole genome shotgun (WGS) entry which is preliminary data.</text>
</comment>
<dbReference type="RefSeq" id="WP_238280129.1">
    <property type="nucleotide sequence ID" value="NZ_BPQL01000077.1"/>
</dbReference>
<proteinExistence type="predicted"/>
<dbReference type="EMBL" id="JBEPMM010000011">
    <property type="protein sequence ID" value="MET3694076.1"/>
    <property type="molecule type" value="Genomic_DNA"/>
</dbReference>
<gene>
    <name evidence="1" type="ORF">ABID43_003631</name>
</gene>
<accession>A0ABV2L899</accession>
<evidence type="ECO:0000313" key="1">
    <source>
        <dbReference type="EMBL" id="MET3694076.1"/>
    </source>
</evidence>
<keyword evidence="2" id="KW-1185">Reference proteome</keyword>